<evidence type="ECO:0000259" key="6">
    <source>
        <dbReference type="Pfam" id="PF01094"/>
    </source>
</evidence>
<reference evidence="8" key="1">
    <citation type="submission" date="2022-11" db="UniProtKB">
        <authorList>
            <consortium name="WormBaseParasite"/>
        </authorList>
    </citation>
    <scope>IDENTIFICATION</scope>
</reference>
<evidence type="ECO:0000256" key="3">
    <source>
        <dbReference type="ARBA" id="ARBA00022989"/>
    </source>
</evidence>
<organism evidence="7 8">
    <name type="scientific">Romanomermis culicivorax</name>
    <name type="common">Nematode worm</name>
    <dbReference type="NCBI Taxonomy" id="13658"/>
    <lineage>
        <taxon>Eukaryota</taxon>
        <taxon>Metazoa</taxon>
        <taxon>Ecdysozoa</taxon>
        <taxon>Nematoda</taxon>
        <taxon>Enoplea</taxon>
        <taxon>Dorylaimia</taxon>
        <taxon>Mermithida</taxon>
        <taxon>Mermithoidea</taxon>
        <taxon>Mermithidae</taxon>
        <taxon>Romanomermis</taxon>
    </lineage>
</organism>
<evidence type="ECO:0000256" key="1">
    <source>
        <dbReference type="ARBA" id="ARBA00004370"/>
    </source>
</evidence>
<dbReference type="SUPFAM" id="SSF53822">
    <property type="entry name" value="Periplasmic binding protein-like I"/>
    <property type="match status" value="1"/>
</dbReference>
<evidence type="ECO:0000313" key="7">
    <source>
        <dbReference type="Proteomes" id="UP000887565"/>
    </source>
</evidence>
<dbReference type="Proteomes" id="UP000887565">
    <property type="component" value="Unplaced"/>
</dbReference>
<feature type="domain" description="Receptor ligand binding region" evidence="6">
    <location>
        <begin position="4"/>
        <end position="148"/>
    </location>
</feature>
<evidence type="ECO:0000256" key="2">
    <source>
        <dbReference type="ARBA" id="ARBA00022692"/>
    </source>
</evidence>
<keyword evidence="4 5" id="KW-0472">Membrane</keyword>
<dbReference type="WBParaSite" id="nRc.2.0.1.t25029-RA">
    <property type="protein sequence ID" value="nRc.2.0.1.t25029-RA"/>
    <property type="gene ID" value="nRc.2.0.1.g25029"/>
</dbReference>
<feature type="transmembrane region" description="Helical" evidence="5">
    <location>
        <begin position="177"/>
        <end position="195"/>
    </location>
</feature>
<dbReference type="Pfam" id="PF01094">
    <property type="entry name" value="ANF_receptor"/>
    <property type="match status" value="1"/>
</dbReference>
<dbReference type="InterPro" id="IPR028082">
    <property type="entry name" value="Peripla_BP_I"/>
</dbReference>
<dbReference type="AlphaFoldDB" id="A0A915JFR7"/>
<keyword evidence="2 5" id="KW-0812">Transmembrane</keyword>
<dbReference type="InterPro" id="IPR001828">
    <property type="entry name" value="ANF_lig-bd_rcpt"/>
</dbReference>
<dbReference type="GO" id="GO:0016020">
    <property type="term" value="C:membrane"/>
    <property type="evidence" value="ECO:0007669"/>
    <property type="project" value="UniProtKB-SubCell"/>
</dbReference>
<name>A0A915JFR7_ROMCU</name>
<comment type="subcellular location">
    <subcellularLocation>
        <location evidence="1">Membrane</location>
    </subcellularLocation>
</comment>
<evidence type="ECO:0000256" key="4">
    <source>
        <dbReference type="ARBA" id="ARBA00023136"/>
    </source>
</evidence>
<keyword evidence="3 5" id="KW-1133">Transmembrane helix</keyword>
<keyword evidence="7" id="KW-1185">Reference proteome</keyword>
<evidence type="ECO:0000256" key="5">
    <source>
        <dbReference type="SAM" id="Phobius"/>
    </source>
</evidence>
<evidence type="ECO:0000313" key="8">
    <source>
        <dbReference type="WBParaSite" id="nRc.2.0.1.t25029-RA"/>
    </source>
</evidence>
<sequence length="288" mass="32342">MLATLQQLKITARIALICAGVTPDSALPFLMQAVKINIEYPDYVYIIPEYNTVSLALWQPWLKPGINSLTAASYIKAYKSAIVNNIVLSSLYNAMYLYGTALNRSFSQNKTHRNGDTLYEAVKGAVFTAACGVIRMNNNADRVPFFAVSRVDKRNTTMETLMKIGGGVDDLTLKSQWVLACLFITAMGIVAIIFYKRRKVEFTLLQSIWTVDVRLFAVFHDQSSRSIGSRLAVHSVSESSTPSIGTEDRCKKSNHEVGTYNGIVVYSKKFKKKRRISFNQKELLLLKR</sequence>
<dbReference type="Gene3D" id="3.40.50.2300">
    <property type="match status" value="1"/>
</dbReference>
<protein>
    <submittedName>
        <fullName evidence="8">Receptor ligand binding region domain-containing protein</fullName>
    </submittedName>
</protein>
<accession>A0A915JFR7</accession>
<proteinExistence type="predicted"/>